<name>A0ABM6SJD5_9ACTN</name>
<dbReference type="Gene3D" id="3.60.130.10">
    <property type="entry name" value="Clavaminate synthase-like"/>
    <property type="match status" value="1"/>
</dbReference>
<dbReference type="PIRSF" id="PIRSF019543">
    <property type="entry name" value="Clavaminate_syn"/>
    <property type="match status" value="1"/>
</dbReference>
<gene>
    <name evidence="7" type="ORF">C4B68_01260</name>
</gene>
<dbReference type="Pfam" id="PF02668">
    <property type="entry name" value="TauD"/>
    <property type="match status" value="1"/>
</dbReference>
<keyword evidence="3" id="KW-0560">Oxidoreductase</keyword>
<accession>A0ABM6SJD5</accession>
<evidence type="ECO:0000313" key="8">
    <source>
        <dbReference type="Proteomes" id="UP000238413"/>
    </source>
</evidence>
<sequence>MPVQEINRADRELGKDLLRAARTLAAGGATGDTVLSAPDARRLPQSLAAGLDELVQPPDPHIGHRVVKGLLDCGDPGPTPLHWRASDPRRNADLDIALALVASRLGRVFGWRNQQDGRIVHNILPSPGQERLQVGAGSVVPLAWHTEDAFHPYRADILLLACVRNPDDVGSRLSSATSAPLTAADVEQLQRPLTVVLPDDSYADREAELRRPIGIATLWHREHGALGIRYDPSYTHRLTDDPDFIAAFDRLGHALEANGHVVPLEPGDLLIIDNDAVVHGRLAFTPRYDGSDRWLKRVLVRSPRPRPARERQEHGYDQEQVDAHAG</sequence>
<evidence type="ECO:0000259" key="6">
    <source>
        <dbReference type="Pfam" id="PF02668"/>
    </source>
</evidence>
<evidence type="ECO:0000256" key="4">
    <source>
        <dbReference type="ARBA" id="ARBA00023004"/>
    </source>
</evidence>
<evidence type="ECO:0000313" key="7">
    <source>
        <dbReference type="EMBL" id="AVH54678.1"/>
    </source>
</evidence>
<feature type="domain" description="TauD/TfdA-like" evidence="6">
    <location>
        <begin position="138"/>
        <end position="298"/>
    </location>
</feature>
<evidence type="ECO:0000256" key="1">
    <source>
        <dbReference type="ARBA" id="ARBA00008425"/>
    </source>
</evidence>
<dbReference type="InterPro" id="IPR042098">
    <property type="entry name" value="TauD-like_sf"/>
</dbReference>
<comment type="similarity">
    <text evidence="1">Belongs to the clavaminate synthase family.</text>
</comment>
<keyword evidence="4" id="KW-0408">Iron</keyword>
<dbReference type="RefSeq" id="WP_099505097.1">
    <property type="nucleotide sequence ID" value="NZ_CP026652.1"/>
</dbReference>
<dbReference type="SUPFAM" id="SSF51197">
    <property type="entry name" value="Clavaminate synthase-like"/>
    <property type="match status" value="1"/>
</dbReference>
<proteinExistence type="inferred from homology"/>
<protein>
    <submittedName>
        <fullName evidence="7">Oxygenase</fullName>
    </submittedName>
</protein>
<keyword evidence="8" id="KW-1185">Reference proteome</keyword>
<dbReference type="InterPro" id="IPR014503">
    <property type="entry name" value="Clavaminate_syn-like"/>
</dbReference>
<feature type="region of interest" description="Disordered" evidence="5">
    <location>
        <begin position="303"/>
        <end position="326"/>
    </location>
</feature>
<evidence type="ECO:0000256" key="3">
    <source>
        <dbReference type="ARBA" id="ARBA00023002"/>
    </source>
</evidence>
<reference evidence="7 8" key="1">
    <citation type="submission" date="2018-02" db="EMBL/GenBank/DDBJ databases">
        <title>Complete genome sequence of Streptomyces dengpaensis, the producer of angucyclines.</title>
        <authorList>
            <person name="Yumei L."/>
        </authorList>
    </citation>
    <scope>NUCLEOTIDE SEQUENCE [LARGE SCALE GENOMIC DNA]</scope>
    <source>
        <strain evidence="7 8">XZHG99</strain>
    </source>
</reference>
<feature type="compositionally biased region" description="Basic and acidic residues" evidence="5">
    <location>
        <begin position="307"/>
        <end position="326"/>
    </location>
</feature>
<evidence type="ECO:0000256" key="2">
    <source>
        <dbReference type="ARBA" id="ARBA00022723"/>
    </source>
</evidence>
<keyword evidence="2" id="KW-0479">Metal-binding</keyword>
<dbReference type="InterPro" id="IPR003819">
    <property type="entry name" value="TauD/TfdA-like"/>
</dbReference>
<dbReference type="Proteomes" id="UP000238413">
    <property type="component" value="Chromosome"/>
</dbReference>
<evidence type="ECO:0000256" key="5">
    <source>
        <dbReference type="SAM" id="MobiDB-lite"/>
    </source>
</evidence>
<organism evidence="7 8">
    <name type="scientific">Streptomyces dengpaensis</name>
    <dbReference type="NCBI Taxonomy" id="2049881"/>
    <lineage>
        <taxon>Bacteria</taxon>
        <taxon>Bacillati</taxon>
        <taxon>Actinomycetota</taxon>
        <taxon>Actinomycetes</taxon>
        <taxon>Kitasatosporales</taxon>
        <taxon>Streptomycetaceae</taxon>
        <taxon>Streptomyces</taxon>
    </lineage>
</organism>
<dbReference type="EMBL" id="CP026652">
    <property type="protein sequence ID" value="AVH54678.1"/>
    <property type="molecule type" value="Genomic_DNA"/>
</dbReference>